<evidence type="ECO:0000313" key="1">
    <source>
        <dbReference type="EMBL" id="VDG71766.1"/>
    </source>
</evidence>
<organism evidence="1 2">
    <name type="scientific">Clostridium carnis</name>
    <dbReference type="NCBI Taxonomy" id="1530"/>
    <lineage>
        <taxon>Bacteria</taxon>
        <taxon>Bacillati</taxon>
        <taxon>Bacillota</taxon>
        <taxon>Clostridia</taxon>
        <taxon>Eubacteriales</taxon>
        <taxon>Clostridiaceae</taxon>
        <taxon>Clostridium</taxon>
    </lineage>
</organism>
<comment type="caution">
    <text evidence="1">The sequence shown here is derived from an EMBL/GenBank/DDBJ whole genome shotgun (WGS) entry which is preliminary data.</text>
</comment>
<name>A0ABY6SUQ1_9CLOT</name>
<protein>
    <submittedName>
        <fullName evidence="1">Uncharacterized protein</fullName>
    </submittedName>
</protein>
<proteinExistence type="predicted"/>
<keyword evidence="2" id="KW-1185">Reference proteome</keyword>
<evidence type="ECO:0000313" key="2">
    <source>
        <dbReference type="Proteomes" id="UP000277570"/>
    </source>
</evidence>
<sequence>MIELKNIDLKDLTLMDELNKADEEVKEFKDAVHEHLYLKNDNWSKKAINESREHIKEEFCDVVQSHLSVIKILGIDIQEISEYWNTVHNEKIKSRPRTKEEK</sequence>
<reference evidence="1 2" key="1">
    <citation type="submission" date="2018-11" db="EMBL/GenBank/DDBJ databases">
        <authorList>
            <consortium name="Pathogen Informatics"/>
        </authorList>
    </citation>
    <scope>NUCLEOTIDE SEQUENCE [LARGE SCALE GENOMIC DNA]</scope>
    <source>
        <strain evidence="1 2">NCTC10913</strain>
    </source>
</reference>
<dbReference type="EMBL" id="UYIN01000008">
    <property type="protein sequence ID" value="VDG71766.1"/>
    <property type="molecule type" value="Genomic_DNA"/>
</dbReference>
<dbReference type="RefSeq" id="WP_125148627.1">
    <property type="nucleotide sequence ID" value="NZ_UYIN01000008.1"/>
</dbReference>
<dbReference type="Proteomes" id="UP000277570">
    <property type="component" value="Unassembled WGS sequence"/>
</dbReference>
<accession>A0ABY6SUQ1</accession>
<gene>
    <name evidence="1" type="ORF">NCTC10913_02112</name>
</gene>
<dbReference type="SUPFAM" id="SSF101386">
    <property type="entry name" value="all-alpha NTP pyrophosphatases"/>
    <property type="match status" value="1"/>
</dbReference>
<dbReference type="Gene3D" id="1.10.287.1080">
    <property type="entry name" value="MazG-like"/>
    <property type="match status" value="1"/>
</dbReference>